<dbReference type="Proteomes" id="UP001203058">
    <property type="component" value="Unassembled WGS sequence"/>
</dbReference>
<dbReference type="InterPro" id="IPR005311">
    <property type="entry name" value="PBP_dimer"/>
</dbReference>
<dbReference type="NCBIfam" id="TIGR03423">
    <property type="entry name" value="pbp2_mrdA"/>
    <property type="match status" value="1"/>
</dbReference>
<evidence type="ECO:0000313" key="6">
    <source>
        <dbReference type="EMBL" id="MCH8615276.1"/>
    </source>
</evidence>
<dbReference type="Gene3D" id="3.90.1310.10">
    <property type="entry name" value="Penicillin-binding protein 2a (Domain 2)"/>
    <property type="match status" value="1"/>
</dbReference>
<name>A0ABS9VJY1_9SPHN</name>
<feature type="domain" description="Penicillin-binding protein dimerisation" evidence="5">
    <location>
        <begin position="63"/>
        <end position="236"/>
    </location>
</feature>
<keyword evidence="6" id="KW-0378">Hydrolase</keyword>
<sequence length="643" mass="70720">MKMERRFNSVHQTITFSRRMAITAGAQAAIGAVLLGRLSWLSVAQNQKYQLMSESNRVQLIPVPPRRGWILDRNGKPIAINRSSFRVDIIPQQLTDASGVVAQLTSIMKLPPDEVERITRELKESRGFQPVSVAENIPYEQYAAITVRLPDLAGVSASRGFTRYYPAASAVGQLIGYVGTANAKEYEKEDKNPLLLIPGVKIGKEGLEKTLEMRLRGEPGGQRVEVTARGKLVKELDPKPDRSGHSVQLTIDSDLHTFAARRIGDHSGSVVVLDVHTGDILAMPSMPSFDPNAFSDGISSNEWKMLSQDDHLPLVDKVLEGLYPSGSTIKPLMALALLKAGVDPSRKVVCNRAYPLGNHVFHCDARHGPVNLEDAVIRSCDIYFYDTCRRVGVEAFAPLIKEMGFGQKFDMPFDFQRYGTVPDPDWMRRKYHRDWQTYDTINMSIGQGNVLINPLQLAVAAARVASGRHVVPRLLRERGTPNFAPIDAPAEHLEFVRRAMGGVVQRGTAAAAKLPLDTVQMAGKTGTAQVRRITMAERNSGGVRSNESLAWRMRDHSLFMAFAPVENPRYAAATIIEHGGFGAQVAAPLIRDTMLYLFDKQKALANLAAFEESIGGSLEARVARKAAAWRSANGLPPLPVSST</sequence>
<dbReference type="SUPFAM" id="SSF56601">
    <property type="entry name" value="beta-lactamase/transpeptidase-like"/>
    <property type="match status" value="1"/>
</dbReference>
<reference evidence="6 7" key="1">
    <citation type="submission" date="2022-03" db="EMBL/GenBank/DDBJ databases">
        <authorList>
            <person name="Jo J.-H."/>
            <person name="Im W.-T."/>
        </authorList>
    </citation>
    <scope>NUCLEOTIDE SEQUENCE [LARGE SCALE GENOMIC DNA]</scope>
    <source>
        <strain evidence="6 7">SM33</strain>
    </source>
</reference>
<accession>A0ABS9VJY1</accession>
<dbReference type="PANTHER" id="PTHR30627">
    <property type="entry name" value="PEPTIDOGLYCAN D,D-TRANSPEPTIDASE"/>
    <property type="match status" value="1"/>
</dbReference>
<dbReference type="Gene3D" id="3.40.710.10">
    <property type="entry name" value="DD-peptidase/beta-lactamase superfamily"/>
    <property type="match status" value="1"/>
</dbReference>
<dbReference type="InterPro" id="IPR050515">
    <property type="entry name" value="Beta-lactam/transpept"/>
</dbReference>
<dbReference type="EC" id="3.4.16.4" evidence="6"/>
<dbReference type="GO" id="GO:0009002">
    <property type="term" value="F:serine-type D-Ala-D-Ala carboxypeptidase activity"/>
    <property type="evidence" value="ECO:0007669"/>
    <property type="project" value="UniProtKB-EC"/>
</dbReference>
<dbReference type="SUPFAM" id="SSF56519">
    <property type="entry name" value="Penicillin binding protein dimerisation domain"/>
    <property type="match status" value="1"/>
</dbReference>
<dbReference type="Pfam" id="PF00905">
    <property type="entry name" value="Transpeptidase"/>
    <property type="match status" value="1"/>
</dbReference>
<evidence type="ECO:0000259" key="5">
    <source>
        <dbReference type="Pfam" id="PF03717"/>
    </source>
</evidence>
<comment type="subcellular location">
    <subcellularLocation>
        <location evidence="1">Membrane</location>
    </subcellularLocation>
</comment>
<dbReference type="InterPro" id="IPR036138">
    <property type="entry name" value="PBP_dimer_sf"/>
</dbReference>
<dbReference type="InterPro" id="IPR017790">
    <property type="entry name" value="Penicillin-binding_protein_2"/>
</dbReference>
<evidence type="ECO:0000259" key="4">
    <source>
        <dbReference type="Pfam" id="PF00905"/>
    </source>
</evidence>
<evidence type="ECO:0000256" key="2">
    <source>
        <dbReference type="ARBA" id="ARBA00022645"/>
    </source>
</evidence>
<dbReference type="InterPro" id="IPR012338">
    <property type="entry name" value="Beta-lactam/transpept-like"/>
</dbReference>
<organism evidence="6 7">
    <name type="scientific">Sphingomonas telluris</name>
    <dbReference type="NCBI Taxonomy" id="2907998"/>
    <lineage>
        <taxon>Bacteria</taxon>
        <taxon>Pseudomonadati</taxon>
        <taxon>Pseudomonadota</taxon>
        <taxon>Alphaproteobacteria</taxon>
        <taxon>Sphingomonadales</taxon>
        <taxon>Sphingomonadaceae</taxon>
        <taxon>Sphingomonas</taxon>
    </lineage>
</organism>
<keyword evidence="7" id="KW-1185">Reference proteome</keyword>
<gene>
    <name evidence="6" type="primary">mrdA</name>
    <name evidence="6" type="ORF">LZ016_04045</name>
</gene>
<evidence type="ECO:0000256" key="1">
    <source>
        <dbReference type="ARBA" id="ARBA00004370"/>
    </source>
</evidence>
<dbReference type="Pfam" id="PF03717">
    <property type="entry name" value="PBP_dimer"/>
    <property type="match status" value="1"/>
</dbReference>
<dbReference type="InterPro" id="IPR001460">
    <property type="entry name" value="PCN-bd_Tpept"/>
</dbReference>
<feature type="domain" description="Penicillin-binding protein transpeptidase" evidence="4">
    <location>
        <begin position="268"/>
        <end position="594"/>
    </location>
</feature>
<dbReference type="RefSeq" id="WP_241446016.1">
    <property type="nucleotide sequence ID" value="NZ_JAKZHW010000001.1"/>
</dbReference>
<protein>
    <submittedName>
        <fullName evidence="6">Penicillin-binding protein 2</fullName>
        <ecNumber evidence="6">3.4.16.4</ecNumber>
    </submittedName>
</protein>
<dbReference type="EMBL" id="JAKZHW010000001">
    <property type="protein sequence ID" value="MCH8615276.1"/>
    <property type="molecule type" value="Genomic_DNA"/>
</dbReference>
<keyword evidence="3" id="KW-0472">Membrane</keyword>
<keyword evidence="2 6" id="KW-0645">Protease</keyword>
<evidence type="ECO:0000256" key="3">
    <source>
        <dbReference type="ARBA" id="ARBA00023136"/>
    </source>
</evidence>
<comment type="caution">
    <text evidence="6">The sequence shown here is derived from an EMBL/GenBank/DDBJ whole genome shotgun (WGS) entry which is preliminary data.</text>
</comment>
<proteinExistence type="predicted"/>
<keyword evidence="2 6" id="KW-0121">Carboxypeptidase</keyword>
<evidence type="ECO:0000313" key="7">
    <source>
        <dbReference type="Proteomes" id="UP001203058"/>
    </source>
</evidence>